<dbReference type="Proteomes" id="UP000039046">
    <property type="component" value="Unassembled WGS sequence"/>
</dbReference>
<evidence type="ECO:0000256" key="5">
    <source>
        <dbReference type="ARBA" id="ARBA00023242"/>
    </source>
</evidence>
<sequence>MAGVAEKARFYLERSVPQLREWEEKDIFSKEEIRTLVQKRNDFEHKVLARGNTAYEWSTYAQWERSLEALRSKRCVRLKIRHLNSAHAGQGRVLGIYERAVGRHPGSSELWREYLHYTAEIKASKRWRKTMTNALRMMPTDADLWIMAGARSAKNGDMAAARGFFMRGCRFCTKECKLWIEYARSEMQWLDKMEKKKGREDKKKVKKIEDDDEIIMGDSDDDEDDNGMILPEPSAAQAKVIDKQDSKQLASNPAMDGAIPMAIFEISRKQSFFKADVAEQFYLMFMSFTEVSSHARISQHVLDALTTAFPKAAATCSCHIQAPILGVAPGTAEYPRRLQQVVPLLEKYMAETEDKAGLKRKTAAWMDEQLKWDGLDEDVRAVLEYLRKKHCGDL</sequence>
<dbReference type="Pfam" id="PF08640">
    <property type="entry name" value="U3_assoc_6"/>
    <property type="match status" value="1"/>
</dbReference>
<dbReference type="InterPro" id="IPR055347">
    <property type="entry name" value="UTP6_N"/>
</dbReference>
<dbReference type="GO" id="GO:0000462">
    <property type="term" value="P:maturation of SSU-rRNA from tricistronic rRNA transcript (SSU-rRNA, 5.8S rRNA, LSU-rRNA)"/>
    <property type="evidence" value="ECO:0007669"/>
    <property type="project" value="InterPro"/>
</dbReference>
<dbReference type="InterPro" id="IPR011990">
    <property type="entry name" value="TPR-like_helical_dom_sf"/>
</dbReference>
<dbReference type="STRING" id="1531966.A0A0A1TMA0"/>
<dbReference type="SUPFAM" id="SSF48452">
    <property type="entry name" value="TPR-like"/>
    <property type="match status" value="1"/>
</dbReference>
<keyword evidence="8" id="KW-1185">Reference proteome</keyword>
<organism evidence="7 8">
    <name type="scientific">[Torrubiella] hemipterigena</name>
    <dbReference type="NCBI Taxonomy" id="1531966"/>
    <lineage>
        <taxon>Eukaryota</taxon>
        <taxon>Fungi</taxon>
        <taxon>Dikarya</taxon>
        <taxon>Ascomycota</taxon>
        <taxon>Pezizomycotina</taxon>
        <taxon>Sordariomycetes</taxon>
        <taxon>Hypocreomycetidae</taxon>
        <taxon>Hypocreales</taxon>
        <taxon>Clavicipitaceae</taxon>
        <taxon>Clavicipitaceae incertae sedis</taxon>
        <taxon>'Torrubiella' clade</taxon>
    </lineage>
</organism>
<comment type="similarity">
    <text evidence="2">Belongs to the UTP6 family.</text>
</comment>
<keyword evidence="3" id="KW-0698">rRNA processing</keyword>
<evidence type="ECO:0000256" key="1">
    <source>
        <dbReference type="ARBA" id="ARBA00004604"/>
    </source>
</evidence>
<comment type="subcellular location">
    <subcellularLocation>
        <location evidence="1">Nucleus</location>
        <location evidence="1">Nucleolus</location>
    </subcellularLocation>
</comment>
<evidence type="ECO:0000256" key="2">
    <source>
        <dbReference type="ARBA" id="ARBA00010734"/>
    </source>
</evidence>
<accession>A0A0A1TMA0</accession>
<dbReference type="GO" id="GO:0032040">
    <property type="term" value="C:small-subunit processome"/>
    <property type="evidence" value="ECO:0007669"/>
    <property type="project" value="TreeGrafter"/>
</dbReference>
<dbReference type="GO" id="GO:0034388">
    <property type="term" value="C:Pwp2p-containing subcomplex of 90S preribosome"/>
    <property type="evidence" value="ECO:0007669"/>
    <property type="project" value="TreeGrafter"/>
</dbReference>
<keyword evidence="5" id="KW-0539">Nucleus</keyword>
<dbReference type="HOGENOM" id="CLU_026025_3_1_1"/>
<name>A0A0A1TMA0_9HYPO</name>
<dbReference type="Gene3D" id="1.25.40.10">
    <property type="entry name" value="Tetratricopeptide repeat domain"/>
    <property type="match status" value="1"/>
</dbReference>
<feature type="domain" description="U3 small nucleolar RNA-associated protein 6 N-terminal" evidence="6">
    <location>
        <begin position="12"/>
        <end position="87"/>
    </location>
</feature>
<dbReference type="InterPro" id="IPR013949">
    <property type="entry name" value="Utp6"/>
</dbReference>
<evidence type="ECO:0000313" key="7">
    <source>
        <dbReference type="EMBL" id="CEJ92255.1"/>
    </source>
</evidence>
<dbReference type="PANTHER" id="PTHR23271:SF1">
    <property type="entry name" value="U3 SMALL NUCLEOLAR RNA-ASSOCIATED PROTEIN 6 HOMOLOG"/>
    <property type="match status" value="1"/>
</dbReference>
<dbReference type="OrthoDB" id="28112at2759"/>
<proteinExistence type="inferred from homology"/>
<keyword evidence="4" id="KW-0677">Repeat</keyword>
<dbReference type="AlphaFoldDB" id="A0A0A1TMA0"/>
<dbReference type="EMBL" id="CDHN01000004">
    <property type="protein sequence ID" value="CEJ92255.1"/>
    <property type="molecule type" value="Genomic_DNA"/>
</dbReference>
<reference evidence="7 8" key="1">
    <citation type="journal article" date="2015" name="Genome Announc.">
        <title>Draft Genome Sequence and Gene Annotation of the Entomopathogenic Fungus Verticillium hemipterigenum.</title>
        <authorList>
            <person name="Horn F."/>
            <person name="Habel A."/>
            <person name="Scharf D.H."/>
            <person name="Dworschak J."/>
            <person name="Brakhage A.A."/>
            <person name="Guthke R."/>
            <person name="Hertweck C."/>
            <person name="Linde J."/>
        </authorList>
    </citation>
    <scope>NUCLEOTIDE SEQUENCE [LARGE SCALE GENOMIC DNA]</scope>
</reference>
<evidence type="ECO:0000259" key="6">
    <source>
        <dbReference type="Pfam" id="PF08640"/>
    </source>
</evidence>
<evidence type="ECO:0000256" key="4">
    <source>
        <dbReference type="ARBA" id="ARBA00022737"/>
    </source>
</evidence>
<dbReference type="SMART" id="SM00386">
    <property type="entry name" value="HAT"/>
    <property type="match status" value="2"/>
</dbReference>
<dbReference type="InterPro" id="IPR003107">
    <property type="entry name" value="HAT"/>
</dbReference>
<gene>
    <name evidence="7" type="ORF">VHEMI07916</name>
</gene>
<dbReference type="PANTHER" id="PTHR23271">
    <property type="entry name" value="HEPATOCELLULAR CARCINOMA-ASSOCIATED ANTIGEN 66"/>
    <property type="match status" value="1"/>
</dbReference>
<dbReference type="GO" id="GO:0030515">
    <property type="term" value="F:snoRNA binding"/>
    <property type="evidence" value="ECO:0007669"/>
    <property type="project" value="InterPro"/>
</dbReference>
<evidence type="ECO:0000256" key="3">
    <source>
        <dbReference type="ARBA" id="ARBA00022552"/>
    </source>
</evidence>
<protein>
    <recommendedName>
        <fullName evidence="6">U3 small nucleolar RNA-associated protein 6 N-terminal domain-containing protein</fullName>
    </recommendedName>
</protein>
<evidence type="ECO:0000313" key="8">
    <source>
        <dbReference type="Proteomes" id="UP000039046"/>
    </source>
</evidence>